<sequence length="293" mass="33464">MYELTGEKKYLDAAQDGARHYTLFTWMVPRIPDSLITVNKGGKAPMYWYLKSKGHEPMYYPEEKVPAWRLSETGLTPESSGTSTGHRAIFMANYAPWMLRVGFHAKDSFLTQVAKAAIVGRYTNFPGYHINTERTTAYEKTDYPLRDHKKLSVNSFHYNHILPMASLLVDYLVSDAYARSKGNIDFPNEYIEGYAYLQNKFYGTSKGVFYGRKQLQLWMPSRLLKIDNVELNYIAARAGDTLYLAFMNQSAMNVTSKVTLNPNWITSSPSATITTISENGHSKKLTDSTFLYR</sequence>
<protein>
    <submittedName>
        <fullName evidence="1">Uncharacterized protein</fullName>
    </submittedName>
</protein>
<reference evidence="1 2" key="1">
    <citation type="submission" date="2022-02" db="EMBL/GenBank/DDBJ databases">
        <authorList>
            <person name="Min J."/>
        </authorList>
    </citation>
    <scope>NUCLEOTIDE SEQUENCE [LARGE SCALE GENOMIC DNA]</scope>
    <source>
        <strain evidence="1 2">GR10-1</strain>
    </source>
</reference>
<name>A0ABS9SJ73_9BACT</name>
<keyword evidence="2" id="KW-1185">Reference proteome</keyword>
<dbReference type="EMBL" id="JAKWBL010000001">
    <property type="protein sequence ID" value="MCH5598397.1"/>
    <property type="molecule type" value="Genomic_DNA"/>
</dbReference>
<dbReference type="Proteomes" id="UP001202248">
    <property type="component" value="Unassembled WGS sequence"/>
</dbReference>
<organism evidence="1 2">
    <name type="scientific">Niabella ginsengisoli</name>
    <dbReference type="NCBI Taxonomy" id="522298"/>
    <lineage>
        <taxon>Bacteria</taxon>
        <taxon>Pseudomonadati</taxon>
        <taxon>Bacteroidota</taxon>
        <taxon>Chitinophagia</taxon>
        <taxon>Chitinophagales</taxon>
        <taxon>Chitinophagaceae</taxon>
        <taxon>Niabella</taxon>
    </lineage>
</organism>
<evidence type="ECO:0000313" key="2">
    <source>
        <dbReference type="Proteomes" id="UP001202248"/>
    </source>
</evidence>
<comment type="caution">
    <text evidence="1">The sequence shown here is derived from an EMBL/GenBank/DDBJ whole genome shotgun (WGS) entry which is preliminary data.</text>
</comment>
<evidence type="ECO:0000313" key="1">
    <source>
        <dbReference type="EMBL" id="MCH5598397.1"/>
    </source>
</evidence>
<dbReference type="RefSeq" id="WP_240828907.1">
    <property type="nucleotide sequence ID" value="NZ_JAKWBL010000001.1"/>
</dbReference>
<proteinExistence type="predicted"/>
<accession>A0ABS9SJ73</accession>
<gene>
    <name evidence="1" type="ORF">MKP09_10975</name>
</gene>